<sequence>MKGKISIQRYQSPCGELLLGAFGNRLCLCNWTKELHPKRVENRLQALLNAKFTEESAPVVQEAARQLDEYFKGERQIFDMPLLFVGTDFQKNVWQELLKIPYGATITYADLAARLGRPKAVRAVANANGANALSIFAPCHRVVGSNGTLGGYGGGIEAKRFLLGLEGCNCL</sequence>
<dbReference type="InterPro" id="IPR014048">
    <property type="entry name" value="MethylDNA_cys_MeTrfase_DNA-bd"/>
</dbReference>
<dbReference type="Gene3D" id="3.30.160.70">
    <property type="entry name" value="Methylated DNA-protein cysteine methyltransferase domain"/>
    <property type="match status" value="1"/>
</dbReference>
<evidence type="ECO:0000256" key="3">
    <source>
        <dbReference type="ARBA" id="ARBA00022603"/>
    </source>
</evidence>
<dbReference type="NCBIfam" id="TIGR00589">
    <property type="entry name" value="ogt"/>
    <property type="match status" value="1"/>
</dbReference>
<reference evidence="11" key="1">
    <citation type="submission" date="2020-10" db="EMBL/GenBank/DDBJ databases">
        <authorList>
            <person name="Gilroy R."/>
        </authorList>
    </citation>
    <scope>NUCLEOTIDE SEQUENCE</scope>
    <source>
        <strain evidence="11">17073</strain>
    </source>
</reference>
<evidence type="ECO:0000256" key="5">
    <source>
        <dbReference type="ARBA" id="ARBA00022763"/>
    </source>
</evidence>
<dbReference type="PANTHER" id="PTHR10815">
    <property type="entry name" value="METHYLATED-DNA--PROTEIN-CYSTEINE METHYLTRANSFERASE"/>
    <property type="match status" value="1"/>
</dbReference>
<dbReference type="InterPro" id="IPR036217">
    <property type="entry name" value="MethylDNA_cys_MeTrfase_DNAb"/>
</dbReference>
<evidence type="ECO:0000256" key="8">
    <source>
        <dbReference type="HAMAP-Rule" id="MF_00772"/>
    </source>
</evidence>
<comment type="catalytic activity">
    <reaction evidence="1 8">
        <text>a 4-O-methyl-thymidine in DNA + L-cysteinyl-[protein] = a thymidine in DNA + S-methyl-L-cysteinyl-[protein]</text>
        <dbReference type="Rhea" id="RHEA:53428"/>
        <dbReference type="Rhea" id="RHEA-COMP:10131"/>
        <dbReference type="Rhea" id="RHEA-COMP:10132"/>
        <dbReference type="Rhea" id="RHEA-COMP:13555"/>
        <dbReference type="Rhea" id="RHEA-COMP:13556"/>
        <dbReference type="ChEBI" id="CHEBI:29950"/>
        <dbReference type="ChEBI" id="CHEBI:82612"/>
        <dbReference type="ChEBI" id="CHEBI:137386"/>
        <dbReference type="ChEBI" id="CHEBI:137387"/>
        <dbReference type="EC" id="2.1.1.63"/>
    </reaction>
</comment>
<keyword evidence="6 8" id="KW-0234">DNA repair</keyword>
<feature type="domain" description="Methylated-DNA-[protein]-cysteine S-methyltransferase DNA binding" evidence="9">
    <location>
        <begin position="88"/>
        <end position="167"/>
    </location>
</feature>
<accession>A0A9D1IMA2</accession>
<evidence type="ECO:0000259" key="10">
    <source>
        <dbReference type="Pfam" id="PF02870"/>
    </source>
</evidence>
<protein>
    <recommendedName>
        <fullName evidence="8">Methylated-DNA--protein-cysteine methyltransferase</fullName>
        <ecNumber evidence="8">2.1.1.63</ecNumber>
    </recommendedName>
    <alternativeName>
        <fullName evidence="8">6-O-methylguanine-DNA methyltransferase</fullName>
        <shortName evidence="8">MGMT</shortName>
    </alternativeName>
    <alternativeName>
        <fullName evidence="8">O-6-methylguanine-DNA-alkyltransferase</fullName>
    </alternativeName>
</protein>
<reference evidence="11" key="2">
    <citation type="journal article" date="2021" name="PeerJ">
        <title>Extensive microbial diversity within the chicken gut microbiome revealed by metagenomics and culture.</title>
        <authorList>
            <person name="Gilroy R."/>
            <person name="Ravi A."/>
            <person name="Getino M."/>
            <person name="Pursley I."/>
            <person name="Horton D.L."/>
            <person name="Alikhan N.F."/>
            <person name="Baker D."/>
            <person name="Gharbi K."/>
            <person name="Hall N."/>
            <person name="Watson M."/>
            <person name="Adriaenssens E.M."/>
            <person name="Foster-Nyarko E."/>
            <person name="Jarju S."/>
            <person name="Secka A."/>
            <person name="Antonio M."/>
            <person name="Oren A."/>
            <person name="Chaudhuri R.R."/>
            <person name="La Ragione R."/>
            <person name="Hildebrand F."/>
            <person name="Pallen M.J."/>
        </authorList>
    </citation>
    <scope>NUCLEOTIDE SEQUENCE</scope>
    <source>
        <strain evidence="11">17073</strain>
    </source>
</reference>
<dbReference type="HAMAP" id="MF_00772">
    <property type="entry name" value="OGT"/>
    <property type="match status" value="1"/>
</dbReference>
<dbReference type="SUPFAM" id="SSF53155">
    <property type="entry name" value="Methylated DNA-protein cysteine methyltransferase domain"/>
    <property type="match status" value="1"/>
</dbReference>
<comment type="function">
    <text evidence="8">Involved in the cellular defense against the biological effects of O6-methylguanine (O6-MeG) and O4-methylthymine (O4-MeT) in DNA. Repairs the methylated nucleobase in DNA by stoichiometrically transferring the methyl group to a cysteine residue in the enzyme. This is a suicide reaction: the enzyme is irreversibly inactivated.</text>
</comment>
<proteinExistence type="inferred from homology"/>
<comment type="subcellular location">
    <subcellularLocation>
        <location evidence="8">Cytoplasm</location>
    </subcellularLocation>
</comment>
<evidence type="ECO:0000256" key="2">
    <source>
        <dbReference type="ARBA" id="ARBA00008711"/>
    </source>
</evidence>
<keyword evidence="3 8" id="KW-0489">Methyltransferase</keyword>
<dbReference type="InterPro" id="IPR036388">
    <property type="entry name" value="WH-like_DNA-bd_sf"/>
</dbReference>
<evidence type="ECO:0000256" key="4">
    <source>
        <dbReference type="ARBA" id="ARBA00022679"/>
    </source>
</evidence>
<dbReference type="GO" id="GO:0006307">
    <property type="term" value="P:DNA alkylation repair"/>
    <property type="evidence" value="ECO:0007669"/>
    <property type="project" value="UniProtKB-UniRule"/>
</dbReference>
<dbReference type="Proteomes" id="UP000824076">
    <property type="component" value="Unassembled WGS sequence"/>
</dbReference>
<keyword evidence="4 8" id="KW-0808">Transferase</keyword>
<gene>
    <name evidence="11" type="ORF">IAD18_02900</name>
</gene>
<comment type="catalytic activity">
    <reaction evidence="7 8">
        <text>a 6-O-methyl-2'-deoxyguanosine in DNA + L-cysteinyl-[protein] = S-methyl-L-cysteinyl-[protein] + a 2'-deoxyguanosine in DNA</text>
        <dbReference type="Rhea" id="RHEA:24000"/>
        <dbReference type="Rhea" id="RHEA-COMP:10131"/>
        <dbReference type="Rhea" id="RHEA-COMP:10132"/>
        <dbReference type="Rhea" id="RHEA-COMP:11367"/>
        <dbReference type="Rhea" id="RHEA-COMP:11368"/>
        <dbReference type="ChEBI" id="CHEBI:29950"/>
        <dbReference type="ChEBI" id="CHEBI:82612"/>
        <dbReference type="ChEBI" id="CHEBI:85445"/>
        <dbReference type="ChEBI" id="CHEBI:85448"/>
        <dbReference type="EC" id="2.1.1.63"/>
    </reaction>
</comment>
<organism evidence="11 12">
    <name type="scientific">Candidatus Limisoma intestinavium</name>
    <dbReference type="NCBI Taxonomy" id="2840856"/>
    <lineage>
        <taxon>Bacteria</taxon>
        <taxon>Pseudomonadati</taxon>
        <taxon>Bacteroidota</taxon>
        <taxon>Bacteroidia</taxon>
        <taxon>Bacteroidales</taxon>
        <taxon>Candidatus Limisoma</taxon>
    </lineage>
</organism>
<feature type="active site" description="Nucleophile; methyl group acceptor" evidence="8">
    <location>
        <position position="139"/>
    </location>
</feature>
<dbReference type="Gene3D" id="1.10.10.10">
    <property type="entry name" value="Winged helix-like DNA-binding domain superfamily/Winged helix DNA-binding domain"/>
    <property type="match status" value="1"/>
</dbReference>
<dbReference type="CDD" id="cd06445">
    <property type="entry name" value="ATase"/>
    <property type="match status" value="1"/>
</dbReference>
<dbReference type="InterPro" id="IPR036631">
    <property type="entry name" value="MGMT_N_sf"/>
</dbReference>
<dbReference type="FunFam" id="1.10.10.10:FF:000214">
    <property type="entry name" value="Methylated-DNA--protein-cysteine methyltransferase"/>
    <property type="match status" value="1"/>
</dbReference>
<dbReference type="SUPFAM" id="SSF46767">
    <property type="entry name" value="Methylated DNA-protein cysteine methyltransferase, C-terminal domain"/>
    <property type="match status" value="1"/>
</dbReference>
<evidence type="ECO:0000259" key="9">
    <source>
        <dbReference type="Pfam" id="PF01035"/>
    </source>
</evidence>
<dbReference type="AlphaFoldDB" id="A0A9D1IMA2"/>
<dbReference type="Pfam" id="PF02870">
    <property type="entry name" value="Methyltransf_1N"/>
    <property type="match status" value="1"/>
</dbReference>
<evidence type="ECO:0000313" key="11">
    <source>
        <dbReference type="EMBL" id="HIU38599.1"/>
    </source>
</evidence>
<dbReference type="EMBL" id="DVMS01000081">
    <property type="protein sequence ID" value="HIU38599.1"/>
    <property type="molecule type" value="Genomic_DNA"/>
</dbReference>
<keyword evidence="5 8" id="KW-0227">DNA damage</keyword>
<dbReference type="InterPro" id="IPR008332">
    <property type="entry name" value="MethylG_MeTrfase_N"/>
</dbReference>
<evidence type="ECO:0000256" key="6">
    <source>
        <dbReference type="ARBA" id="ARBA00023204"/>
    </source>
</evidence>
<name>A0A9D1IMA2_9BACT</name>
<dbReference type="Pfam" id="PF01035">
    <property type="entry name" value="DNA_binding_1"/>
    <property type="match status" value="1"/>
</dbReference>
<dbReference type="InterPro" id="IPR023546">
    <property type="entry name" value="MGMT"/>
</dbReference>
<dbReference type="GO" id="GO:0032259">
    <property type="term" value="P:methylation"/>
    <property type="evidence" value="ECO:0007669"/>
    <property type="project" value="UniProtKB-KW"/>
</dbReference>
<dbReference type="GO" id="GO:0003908">
    <property type="term" value="F:methylated-DNA-[protein]-cysteine S-methyltransferase activity"/>
    <property type="evidence" value="ECO:0007669"/>
    <property type="project" value="UniProtKB-UniRule"/>
</dbReference>
<comment type="caution">
    <text evidence="11">The sequence shown here is derived from an EMBL/GenBank/DDBJ whole genome shotgun (WGS) entry which is preliminary data.</text>
</comment>
<evidence type="ECO:0000313" key="12">
    <source>
        <dbReference type="Proteomes" id="UP000824076"/>
    </source>
</evidence>
<comment type="miscellaneous">
    <text evidence="8">This enzyme catalyzes only one turnover and therefore is not strictly catalytic. According to one definition, an enzyme is a biocatalyst that acts repeatedly and over many reaction cycles.</text>
</comment>
<evidence type="ECO:0000256" key="7">
    <source>
        <dbReference type="ARBA" id="ARBA00049348"/>
    </source>
</evidence>
<feature type="domain" description="Methylguanine DNA methyltransferase ribonuclease-like" evidence="10">
    <location>
        <begin position="10"/>
        <end position="82"/>
    </location>
</feature>
<dbReference type="EC" id="2.1.1.63" evidence="8"/>
<keyword evidence="8" id="KW-0963">Cytoplasm</keyword>
<dbReference type="PANTHER" id="PTHR10815:SF5">
    <property type="entry name" value="METHYLATED-DNA--PROTEIN-CYSTEINE METHYLTRANSFERASE"/>
    <property type="match status" value="1"/>
</dbReference>
<comment type="similarity">
    <text evidence="2 8">Belongs to the MGMT family.</text>
</comment>
<dbReference type="GO" id="GO:0005737">
    <property type="term" value="C:cytoplasm"/>
    <property type="evidence" value="ECO:0007669"/>
    <property type="project" value="UniProtKB-SubCell"/>
</dbReference>
<evidence type="ECO:0000256" key="1">
    <source>
        <dbReference type="ARBA" id="ARBA00001286"/>
    </source>
</evidence>